<name>A0A229UPM1_9BACL</name>
<dbReference type="Proteomes" id="UP000215509">
    <property type="component" value="Unassembled WGS sequence"/>
</dbReference>
<accession>A0A229UPM1</accession>
<keyword evidence="3" id="KW-1185">Reference proteome</keyword>
<dbReference type="InterPro" id="IPR029068">
    <property type="entry name" value="Glyas_Bleomycin-R_OHBP_Dase"/>
</dbReference>
<feature type="domain" description="VOC" evidence="1">
    <location>
        <begin position="10"/>
        <end position="128"/>
    </location>
</feature>
<dbReference type="EMBL" id="NMQW01000025">
    <property type="protein sequence ID" value="OXM84849.1"/>
    <property type="molecule type" value="Genomic_DNA"/>
</dbReference>
<dbReference type="RefSeq" id="WP_094016297.1">
    <property type="nucleotide sequence ID" value="NZ_NMQW01000025.1"/>
</dbReference>
<dbReference type="CDD" id="cd16359">
    <property type="entry name" value="VOC_BsCatE_like_C"/>
    <property type="match status" value="1"/>
</dbReference>
<reference evidence="2 3" key="1">
    <citation type="submission" date="2017-07" db="EMBL/GenBank/DDBJ databases">
        <title>Genome sequencing and assembly of Paenibacillus rigui.</title>
        <authorList>
            <person name="Mayilraj S."/>
        </authorList>
    </citation>
    <scope>NUCLEOTIDE SEQUENCE [LARGE SCALE GENOMIC DNA]</scope>
    <source>
        <strain evidence="2 3">JCM 16352</strain>
    </source>
</reference>
<comment type="caution">
    <text evidence="2">The sequence shown here is derived from an EMBL/GenBank/DDBJ whole genome shotgun (WGS) entry which is preliminary data.</text>
</comment>
<organism evidence="2 3">
    <name type="scientific">Paenibacillus rigui</name>
    <dbReference type="NCBI Taxonomy" id="554312"/>
    <lineage>
        <taxon>Bacteria</taxon>
        <taxon>Bacillati</taxon>
        <taxon>Bacillota</taxon>
        <taxon>Bacilli</taxon>
        <taxon>Bacillales</taxon>
        <taxon>Paenibacillaceae</taxon>
        <taxon>Paenibacillus</taxon>
    </lineage>
</organism>
<dbReference type="SUPFAM" id="SSF54593">
    <property type="entry name" value="Glyoxalase/Bleomycin resistance protein/Dihydroxybiphenyl dioxygenase"/>
    <property type="match status" value="2"/>
</dbReference>
<proteinExistence type="predicted"/>
<dbReference type="InterPro" id="IPR037523">
    <property type="entry name" value="VOC_core"/>
</dbReference>
<dbReference type="CDD" id="cd07255">
    <property type="entry name" value="VOC_BsCatE_like_N"/>
    <property type="match status" value="1"/>
</dbReference>
<feature type="domain" description="VOC" evidence="1">
    <location>
        <begin position="171"/>
        <end position="286"/>
    </location>
</feature>
<dbReference type="PANTHER" id="PTHR43279">
    <property type="entry name" value="CATECHOL-2,3-DIOXYGENASE"/>
    <property type="match status" value="1"/>
</dbReference>
<dbReference type="AlphaFoldDB" id="A0A229UPM1"/>
<evidence type="ECO:0000259" key="1">
    <source>
        <dbReference type="PROSITE" id="PS51819"/>
    </source>
</evidence>
<protein>
    <submittedName>
        <fullName evidence="2">Glyoxalase</fullName>
    </submittedName>
</protein>
<dbReference type="Gene3D" id="3.10.180.10">
    <property type="entry name" value="2,3-Dihydroxybiphenyl 1,2-Dioxygenase, domain 1"/>
    <property type="match status" value="2"/>
</dbReference>
<dbReference type="PROSITE" id="PS51819">
    <property type="entry name" value="VOC"/>
    <property type="match status" value="2"/>
</dbReference>
<evidence type="ECO:0000313" key="3">
    <source>
        <dbReference type="Proteomes" id="UP000215509"/>
    </source>
</evidence>
<dbReference type="InterPro" id="IPR004360">
    <property type="entry name" value="Glyas_Fos-R_dOase_dom"/>
</dbReference>
<evidence type="ECO:0000313" key="2">
    <source>
        <dbReference type="EMBL" id="OXM84849.1"/>
    </source>
</evidence>
<dbReference type="OrthoDB" id="9792626at2"/>
<dbReference type="PANTHER" id="PTHR43279:SF1">
    <property type="entry name" value="CATECHOL-2,3-DIOXYGENASE"/>
    <property type="match status" value="1"/>
</dbReference>
<gene>
    <name evidence="2" type="ORF">CF651_18250</name>
</gene>
<dbReference type="Pfam" id="PF00903">
    <property type="entry name" value="Glyoxalase"/>
    <property type="match status" value="2"/>
</dbReference>
<sequence>MTYFLDPNLEIGQVKLRVSHLDTSLAFYQEVVGLRVVERTEGTAALAAADSQTPLLLLEQIPNAVKLPRRSAAGLYHFAILLPNRKALGLSLRNLIRSGIHIGSSDHLVSEALYIADPDNNGIEIYADRPRSAWQYEASGHVKMATIPLDGDSLLAEAGDAEWNGLPEGTKIGHIHLHVSDLRETEAFYNGVLGFDIVAKYGDSALFISAGGYHHHIGLNSWAGAGAPLAPSNAAGLDYFTVQFSDAEQLNHTLERLQSKGVAPSQLKDGAWIVHDPSGIAIHLVI</sequence>